<feature type="domain" description="DUF7373" evidence="2">
    <location>
        <begin position="55"/>
        <end position="251"/>
    </location>
</feature>
<evidence type="ECO:0000313" key="4">
    <source>
        <dbReference type="EMBL" id="QXN92541.1"/>
    </source>
</evidence>
<dbReference type="EMBL" id="CP078145">
    <property type="protein sequence ID" value="QXN92541.1"/>
    <property type="molecule type" value="Genomic_DNA"/>
</dbReference>
<dbReference type="RefSeq" id="WP_218473904.1">
    <property type="nucleotide sequence ID" value="NZ_BAABJN010000005.1"/>
</dbReference>
<dbReference type="Pfam" id="PF24092">
    <property type="entry name" value="DUF7373_C"/>
    <property type="match status" value="1"/>
</dbReference>
<keyword evidence="5" id="KW-1185">Reference proteome</keyword>
<keyword evidence="1" id="KW-0732">Signal</keyword>
<feature type="domain" description="DUF7373" evidence="3">
    <location>
        <begin position="258"/>
        <end position="418"/>
    </location>
</feature>
<dbReference type="Pfam" id="PF24088">
    <property type="entry name" value="DUF7373"/>
    <property type="match status" value="1"/>
</dbReference>
<name>A0ABX8RTG4_NOCIO</name>
<dbReference type="InterPro" id="IPR055797">
    <property type="entry name" value="DUF7373"/>
</dbReference>
<evidence type="ECO:0000313" key="5">
    <source>
        <dbReference type="Proteomes" id="UP000694257"/>
    </source>
</evidence>
<feature type="signal peptide" evidence="1">
    <location>
        <begin position="1"/>
        <end position="19"/>
    </location>
</feature>
<evidence type="ECO:0000259" key="3">
    <source>
        <dbReference type="Pfam" id="PF24092"/>
    </source>
</evidence>
<feature type="chain" id="PRO_5046917199" evidence="1">
    <location>
        <begin position="20"/>
        <end position="419"/>
    </location>
</feature>
<protein>
    <submittedName>
        <fullName evidence="4">Uncharacterized protein</fullName>
    </submittedName>
</protein>
<reference evidence="4 5" key="1">
    <citation type="submission" date="2021-07" db="EMBL/GenBank/DDBJ databases">
        <title>Whole Genome Sequence of Nocardia Iowensis.</title>
        <authorList>
            <person name="Lamm A."/>
            <person name="Collins-Fairclough A.M."/>
            <person name="Bunk B."/>
            <person name="Sproer C."/>
        </authorList>
    </citation>
    <scope>NUCLEOTIDE SEQUENCE [LARGE SCALE GENOMIC DNA]</scope>
    <source>
        <strain evidence="4 5">NRRL 5646</strain>
    </source>
</reference>
<sequence length="419" mass="45061">MVTRSTRLAAAAVALLAIAGCGSSVTGAAKPGEIDVRTLDVGKYSTEPLNSFFDYSHSLRRGTALAVSRLADHVVTGIDIDPELRYGTGVQEITKPDDVKNALAEPSVSIAARNQLLFGFASGSSDFLPEPAVAVPPDSTLSTVTVLQFPDSAAAERAATEFEDVDFAVAPDQNVRVQLAKYPRAHSHWRPGTPTIGSVIAHGNYVVNIFISTAQPDLADLTALVEKVYAAQLPLLDTLPPLSAEQVLRLDIDPEDVLRRVLNPAQLAVPAVGGLATYELRGFLHWQTDRAAARIRYADGERFVFSDAYSATTNSYTRGIAQSFGKGITPNLEGAILIRSRDATSAQALWSTILEAPDTGQAPLNVPDGKCAERPTTRYVKDFVCAVRYRNYVGYVWSTQLLDAQQRAAAQYALLANSQ</sequence>
<dbReference type="Proteomes" id="UP000694257">
    <property type="component" value="Chromosome"/>
</dbReference>
<organism evidence="4 5">
    <name type="scientific">Nocardia iowensis</name>
    <dbReference type="NCBI Taxonomy" id="204891"/>
    <lineage>
        <taxon>Bacteria</taxon>
        <taxon>Bacillati</taxon>
        <taxon>Actinomycetota</taxon>
        <taxon>Actinomycetes</taxon>
        <taxon>Mycobacteriales</taxon>
        <taxon>Nocardiaceae</taxon>
        <taxon>Nocardia</taxon>
    </lineage>
</organism>
<accession>A0ABX8RTG4</accession>
<evidence type="ECO:0000256" key="1">
    <source>
        <dbReference type="SAM" id="SignalP"/>
    </source>
</evidence>
<gene>
    <name evidence="4" type="ORF">KV110_05175</name>
</gene>
<proteinExistence type="predicted"/>
<dbReference type="PROSITE" id="PS51257">
    <property type="entry name" value="PROKAR_LIPOPROTEIN"/>
    <property type="match status" value="1"/>
</dbReference>
<dbReference type="InterPro" id="IPR056463">
    <property type="entry name" value="DUF7373_C"/>
</dbReference>
<evidence type="ECO:0000259" key="2">
    <source>
        <dbReference type="Pfam" id="PF24088"/>
    </source>
</evidence>